<reference evidence="5" key="1">
    <citation type="journal article" date="2013" name="Genome Announc.">
        <title>Whole-Genome Sequencing of Lactobacillus shenzhenensis Strain LY-73T.</title>
        <authorList>
            <person name="Lin Z."/>
            <person name="Liu Z."/>
            <person name="Yang R."/>
            <person name="Zou Y."/>
            <person name="Wan D."/>
            <person name="Chen J."/>
            <person name="Guo M."/>
            <person name="Zhao J."/>
            <person name="Fang C."/>
            <person name="Yang R."/>
            <person name="Liu F."/>
        </authorList>
    </citation>
    <scope>NUCLEOTIDE SEQUENCE [LARGE SCALE GENOMIC DNA]</scope>
    <source>
        <strain evidence="5">LY-73</strain>
    </source>
</reference>
<keyword evidence="1" id="KW-1133">Transmembrane helix</keyword>
<feature type="transmembrane region" description="Helical" evidence="1">
    <location>
        <begin position="325"/>
        <end position="345"/>
    </location>
</feature>
<dbReference type="OrthoDB" id="2365961at2"/>
<sequence>MTFDQEARISMVRKKRWGVGLAVLLAVLSAFWVMPTVQAAGQQGSEFYISPLYPSNQTDTNIGYFVLKVKPGQRGKFGVQVQNTSKTDTRTIKLTPVTATTTNAGQMNYTPSTKKADPTLKYPLAGMMSKGVTVTLAPGEGKSVTFEYQVPAKGFKGQIAGSIYALDVTPVKAADKSEMLHNRFAMALGVLLSENPDKTLMPDLKLQQVRPGVENKTPVVFARVQNRAPQLFGKMTVNSRITAKGDSKTKFKKTLTNGSMAPNSNFDLPVPVNKDGIPAGDYTLYMTINAVGKTWHFKRNFTVSQQDANKLGATQPAKKLDWQKWLLWAAIALAVLIVAYGLYLLGVRRGHKHDEEEKHTDHSL</sequence>
<dbReference type="HOGENOM" id="CLU_051987_0_0_9"/>
<name>U4TKY5_9LACO</name>
<accession>U4TKY5</accession>
<keyword evidence="1" id="KW-0472">Membrane</keyword>
<keyword evidence="1" id="KW-0812">Transmembrane</keyword>
<dbReference type="InterPro" id="IPR010317">
    <property type="entry name" value="WxLIP_PGBD"/>
</dbReference>
<dbReference type="InterPro" id="IPR021759">
    <property type="entry name" value="WxLIP_HBD"/>
</dbReference>
<dbReference type="AlphaFoldDB" id="U4TKY5"/>
<keyword evidence="5" id="KW-1185">Reference proteome</keyword>
<dbReference type="STRING" id="1231336.L248_0611"/>
<feature type="domain" description="WxL Interacting Protein host binding" evidence="3">
    <location>
        <begin position="177"/>
        <end position="311"/>
    </location>
</feature>
<evidence type="ECO:0000259" key="2">
    <source>
        <dbReference type="Pfam" id="PF06030"/>
    </source>
</evidence>
<evidence type="ECO:0000259" key="3">
    <source>
        <dbReference type="Pfam" id="PF11797"/>
    </source>
</evidence>
<gene>
    <name evidence="4" type="ORF">L248_0611</name>
</gene>
<evidence type="ECO:0000256" key="1">
    <source>
        <dbReference type="SAM" id="Phobius"/>
    </source>
</evidence>
<dbReference type="EMBL" id="KI271592">
    <property type="protein sequence ID" value="ERL64834.1"/>
    <property type="molecule type" value="Genomic_DNA"/>
</dbReference>
<organism evidence="4 5">
    <name type="scientific">Schleiferilactobacillus shenzhenensis LY-73</name>
    <dbReference type="NCBI Taxonomy" id="1231336"/>
    <lineage>
        <taxon>Bacteria</taxon>
        <taxon>Bacillati</taxon>
        <taxon>Bacillota</taxon>
        <taxon>Bacilli</taxon>
        <taxon>Lactobacillales</taxon>
        <taxon>Lactobacillaceae</taxon>
        <taxon>Schleiferilactobacillus</taxon>
    </lineage>
</organism>
<proteinExistence type="predicted"/>
<evidence type="ECO:0000313" key="4">
    <source>
        <dbReference type="EMBL" id="ERL64834.1"/>
    </source>
</evidence>
<dbReference type="Pfam" id="PF11797">
    <property type="entry name" value="WxLIP_HBD"/>
    <property type="match status" value="1"/>
</dbReference>
<dbReference type="Pfam" id="PF06030">
    <property type="entry name" value="WxLIP_PGBD"/>
    <property type="match status" value="1"/>
</dbReference>
<dbReference type="Proteomes" id="UP000030647">
    <property type="component" value="Unassembled WGS sequence"/>
</dbReference>
<feature type="domain" description="WxL Interacting Protein peptidoglycan binding" evidence="2">
    <location>
        <begin position="47"/>
        <end position="165"/>
    </location>
</feature>
<dbReference type="eggNOG" id="COG4072">
    <property type="taxonomic scope" value="Bacteria"/>
</dbReference>
<evidence type="ECO:0000313" key="5">
    <source>
        <dbReference type="Proteomes" id="UP000030647"/>
    </source>
</evidence>
<protein>
    <submittedName>
        <fullName evidence="4">Uncharacterized protein</fullName>
    </submittedName>
</protein>